<dbReference type="Gene3D" id="3.30.70.240">
    <property type="match status" value="1"/>
</dbReference>
<evidence type="ECO:0000256" key="2">
    <source>
        <dbReference type="ARBA" id="ARBA00022722"/>
    </source>
</evidence>
<evidence type="ECO:0000256" key="7">
    <source>
        <dbReference type="ARBA" id="ARBA00023118"/>
    </source>
</evidence>
<keyword evidence="4 8" id="KW-0255">Endonuclease</keyword>
<dbReference type="GO" id="GO:0043571">
    <property type="term" value="P:maintenance of CRISPR repeat elements"/>
    <property type="evidence" value="ECO:0007669"/>
    <property type="project" value="UniProtKB-UniRule"/>
</dbReference>
<comment type="cofactor">
    <cofactor evidence="1 8">
        <name>Mg(2+)</name>
        <dbReference type="ChEBI" id="CHEBI:18420"/>
    </cofactor>
</comment>
<keyword evidence="7 8" id="KW-0051">Antiviral defense</keyword>
<name>A0A0U3H4L9_9CREN</name>
<dbReference type="InterPro" id="IPR021127">
    <property type="entry name" value="CRISPR_associated_Cas2"/>
</dbReference>
<dbReference type="Proteomes" id="UP000065473">
    <property type="component" value="Chromosome"/>
</dbReference>
<reference evidence="11 12" key="1">
    <citation type="submission" date="2015-12" db="EMBL/GenBank/DDBJ databases">
        <title>A stable core within a dynamic pangenome in Sulfolobus acidocaldarius.</title>
        <authorList>
            <person name="Anderson R."/>
            <person name="Kouris A."/>
            <person name="Seward C."/>
            <person name="Campbell K."/>
            <person name="Whitaker R."/>
        </authorList>
    </citation>
    <scope>NUCLEOTIDE SEQUENCE [LARGE SCALE GENOMIC DNA]</scope>
    <source>
        <strain evidence="9 12">GG12-C01-09</strain>
        <strain evidence="10 11">NG05B_CO5_07</strain>
    </source>
</reference>
<dbReference type="AlphaFoldDB" id="A0A0U3H4L9"/>
<evidence type="ECO:0000313" key="10">
    <source>
        <dbReference type="EMBL" id="ALU32628.1"/>
    </source>
</evidence>
<keyword evidence="3 8" id="KW-0479">Metal-binding</keyword>
<dbReference type="OMA" id="IMIGDEF"/>
<keyword evidence="2 8" id="KW-0540">Nuclease</keyword>
<dbReference type="GO" id="GO:0016787">
    <property type="term" value="F:hydrolase activity"/>
    <property type="evidence" value="ECO:0007669"/>
    <property type="project" value="UniProtKB-KW"/>
</dbReference>
<dbReference type="HAMAP" id="MF_01471">
    <property type="entry name" value="Cas2"/>
    <property type="match status" value="1"/>
</dbReference>
<dbReference type="OrthoDB" id="75992at2157"/>
<dbReference type="CDD" id="cd09725">
    <property type="entry name" value="Cas2_I_II_III"/>
    <property type="match status" value="1"/>
</dbReference>
<evidence type="ECO:0000256" key="6">
    <source>
        <dbReference type="ARBA" id="ARBA00022842"/>
    </source>
</evidence>
<dbReference type="GO" id="GO:0051607">
    <property type="term" value="P:defense response to virus"/>
    <property type="evidence" value="ECO:0007669"/>
    <property type="project" value="UniProtKB-UniRule"/>
</dbReference>
<comment type="subunit">
    <text evidence="8">Homodimer, forms a heterotetramer with a Cas1 homodimer.</text>
</comment>
<dbReference type="EC" id="3.1.-.-" evidence="8"/>
<sequence length="98" mass="11270">MLYVVFYDISDDDLRGKVADFLKKKGLVRLQFSVFFGELNSSRVKDLTAGLRLYAKRRSEGERFNVLILPVTETQFKQRIVIGGSGEHEERGDSNVLW</sequence>
<dbReference type="EMBL" id="CP013695">
    <property type="protein sequence ID" value="ALU32628.1"/>
    <property type="molecule type" value="Genomic_DNA"/>
</dbReference>
<evidence type="ECO:0000313" key="12">
    <source>
        <dbReference type="Proteomes" id="UP000065473"/>
    </source>
</evidence>
<dbReference type="GO" id="GO:0004521">
    <property type="term" value="F:RNA endonuclease activity"/>
    <property type="evidence" value="ECO:0007669"/>
    <property type="project" value="InterPro"/>
</dbReference>
<dbReference type="GeneID" id="14552529"/>
<dbReference type="GO" id="GO:0046872">
    <property type="term" value="F:metal ion binding"/>
    <property type="evidence" value="ECO:0007669"/>
    <property type="project" value="UniProtKB-UniRule"/>
</dbReference>
<comment type="function">
    <text evidence="8">CRISPR (clustered regularly interspaced short palindromic repeat), is an adaptive immune system that provides protection against mobile genetic elements (viruses, transposable elements and conjugative plasmids). CRISPR clusters contain sequences complementary to antecedent mobile elements and target invading nucleic acids. CRISPR clusters are transcribed and processed into CRISPR RNA (crRNA). Functions as a ssRNA-specific endoribonuclease. Involved in the integration of spacer DNA into the CRISPR cassette.</text>
</comment>
<dbReference type="PANTHER" id="PTHR34405:SF3">
    <property type="entry name" value="CRISPR-ASSOCIATED ENDORIBONUCLEASE CAS2 3"/>
    <property type="match status" value="1"/>
</dbReference>
<evidence type="ECO:0000256" key="5">
    <source>
        <dbReference type="ARBA" id="ARBA00022801"/>
    </source>
</evidence>
<dbReference type="InterPro" id="IPR019199">
    <property type="entry name" value="Virulence_VapD/CRISPR_Cas2"/>
</dbReference>
<comment type="similarity">
    <text evidence="8">Belongs to the CRISPR-associated endoribonuclease Cas2 protein family.</text>
</comment>
<dbReference type="SUPFAM" id="SSF143430">
    <property type="entry name" value="TTP0101/SSO1404-like"/>
    <property type="match status" value="1"/>
</dbReference>
<evidence type="ECO:0000256" key="3">
    <source>
        <dbReference type="ARBA" id="ARBA00022723"/>
    </source>
</evidence>
<keyword evidence="6 8" id="KW-0460">Magnesium</keyword>
<dbReference type="PANTHER" id="PTHR34405">
    <property type="entry name" value="CRISPR-ASSOCIATED ENDORIBONUCLEASE CAS2"/>
    <property type="match status" value="1"/>
</dbReference>
<evidence type="ECO:0000256" key="8">
    <source>
        <dbReference type="HAMAP-Rule" id="MF_01471"/>
    </source>
</evidence>
<evidence type="ECO:0000313" key="11">
    <source>
        <dbReference type="Proteomes" id="UP000060043"/>
    </source>
</evidence>
<evidence type="ECO:0000256" key="1">
    <source>
        <dbReference type="ARBA" id="ARBA00001946"/>
    </source>
</evidence>
<accession>A0A0U3H4L9</accession>
<organism evidence="9 12">
    <name type="scientific">Sulfolobus acidocaldarius</name>
    <dbReference type="NCBI Taxonomy" id="2285"/>
    <lineage>
        <taxon>Archaea</taxon>
        <taxon>Thermoproteota</taxon>
        <taxon>Thermoprotei</taxon>
        <taxon>Sulfolobales</taxon>
        <taxon>Sulfolobaceae</taxon>
        <taxon>Sulfolobus</taxon>
    </lineage>
</organism>
<dbReference type="Pfam" id="PF09827">
    <property type="entry name" value="CRISPR_Cas2"/>
    <property type="match status" value="1"/>
</dbReference>
<keyword evidence="5 8" id="KW-0378">Hydrolase</keyword>
<evidence type="ECO:0000313" key="9">
    <source>
        <dbReference type="EMBL" id="ALU29888.1"/>
    </source>
</evidence>
<proteinExistence type="inferred from homology"/>
<protein>
    <recommendedName>
        <fullName evidence="8">CRISPR-associated endoribonuclease Cas2</fullName>
        <ecNumber evidence="8">3.1.-.-</ecNumber>
    </recommendedName>
</protein>
<dbReference type="Proteomes" id="UP000060043">
    <property type="component" value="Chromosome"/>
</dbReference>
<dbReference type="EMBL" id="CP013694">
    <property type="protein sequence ID" value="ALU29888.1"/>
    <property type="molecule type" value="Genomic_DNA"/>
</dbReference>
<gene>
    <name evidence="8" type="primary">cas2</name>
    <name evidence="9" type="ORF">ATY89_08020</name>
    <name evidence="10" type="ORF">ATZ20_11040</name>
</gene>
<dbReference type="RefSeq" id="WP_011278811.1">
    <property type="nucleotide sequence ID" value="NZ_BHWZ01000006.1"/>
</dbReference>
<dbReference type="GeneID" id="78442370"/>
<evidence type="ECO:0000256" key="4">
    <source>
        <dbReference type="ARBA" id="ARBA00022759"/>
    </source>
</evidence>
<feature type="binding site" evidence="8">
    <location>
        <position position="8"/>
    </location>
    <ligand>
        <name>Mg(2+)</name>
        <dbReference type="ChEBI" id="CHEBI:18420"/>
        <note>catalytic</note>
    </ligand>
</feature>
<dbReference type="NCBIfam" id="TIGR01573">
    <property type="entry name" value="cas2"/>
    <property type="match status" value="1"/>
</dbReference>